<keyword evidence="1" id="KW-0378">Hydrolase</keyword>
<dbReference type="AlphaFoldDB" id="G6EAF6"/>
<evidence type="ECO:0000313" key="1">
    <source>
        <dbReference type="EMBL" id="EHJ61593.1"/>
    </source>
</evidence>
<dbReference type="GO" id="GO:0016787">
    <property type="term" value="F:hydrolase activity"/>
    <property type="evidence" value="ECO:0007669"/>
    <property type="project" value="UniProtKB-KW"/>
</dbReference>
<keyword evidence="2" id="KW-1185">Reference proteome</keyword>
<name>G6EAF6_9SPHN</name>
<dbReference type="EMBL" id="AGFM01000017">
    <property type="protein sequence ID" value="EHJ61593.1"/>
    <property type="molecule type" value="Genomic_DNA"/>
</dbReference>
<sequence>MLDDAILAEAEGGRSQGIYPLHAFNRIAQGLGKLRGCIFARMRSTAAILALVALTVSSPLSAQEITYEIVDVDADHAGDGGERMLQSEAAAIPQGIAAYGPFRVLDDGHAALVDVTDARSPAQFAAMLKDFPGIGMIEMIECPGTEDDLANLRLGRMIREKGIATHVPAGGSVRSGGVELFLAGARRYADAGAEFAVHSWMDDTGLEPDDYAANAPENRRYIVYYEQMGMSAVEARAFYAMTNSVPFESAHWFGAREMGLWVALDRAGA</sequence>
<protein>
    <submittedName>
        <fullName evidence="1">Hydrolase, alpha/beta fold family protein</fullName>
    </submittedName>
</protein>
<gene>
    <name evidence="1" type="ORF">NSU_1354</name>
</gene>
<proteinExistence type="predicted"/>
<dbReference type="PATRIC" id="fig|1088721.3.peg.1336"/>
<dbReference type="Proteomes" id="UP000004030">
    <property type="component" value="Unassembled WGS sequence"/>
</dbReference>
<reference evidence="1 2" key="1">
    <citation type="journal article" date="2012" name="J. Bacteriol.">
        <title>Genome sequence of benzo(a)pyrene-degrading bacterium Novosphingobium pentaromativorans US6-1.</title>
        <authorList>
            <person name="Luo Y.R."/>
            <person name="Kang S.G."/>
            <person name="Kim S.J."/>
            <person name="Kim M.R."/>
            <person name="Li N."/>
            <person name="Lee J.H."/>
            <person name="Kwon K.K."/>
        </authorList>
    </citation>
    <scope>NUCLEOTIDE SEQUENCE [LARGE SCALE GENOMIC DNA]</scope>
    <source>
        <strain evidence="1 2">US6-1</strain>
    </source>
</reference>
<organism evidence="1 2">
    <name type="scientific">Novosphingobium pentaromativorans US6-1</name>
    <dbReference type="NCBI Taxonomy" id="1088721"/>
    <lineage>
        <taxon>Bacteria</taxon>
        <taxon>Pseudomonadati</taxon>
        <taxon>Pseudomonadota</taxon>
        <taxon>Alphaproteobacteria</taxon>
        <taxon>Sphingomonadales</taxon>
        <taxon>Sphingomonadaceae</taxon>
        <taxon>Novosphingobium</taxon>
    </lineage>
</organism>
<evidence type="ECO:0000313" key="2">
    <source>
        <dbReference type="Proteomes" id="UP000004030"/>
    </source>
</evidence>
<dbReference type="eggNOG" id="COG3904">
    <property type="taxonomic scope" value="Bacteria"/>
</dbReference>
<accession>G6EAF6</accession>
<comment type="caution">
    <text evidence="1">The sequence shown here is derived from an EMBL/GenBank/DDBJ whole genome shotgun (WGS) entry which is preliminary data.</text>
</comment>
<dbReference type="STRING" id="1088721.JI59_13355"/>